<accession>A0ABW6FJ75</accession>
<reference evidence="10 11" key="1">
    <citation type="submission" date="2024-09" db="EMBL/GenBank/DDBJ databases">
        <title>The Natural Products Discovery Center: Release of the First 8490 Sequenced Strains for Exploring Actinobacteria Biosynthetic Diversity.</title>
        <authorList>
            <person name="Kalkreuter E."/>
            <person name="Kautsar S.A."/>
            <person name="Yang D."/>
            <person name="Bader C.D."/>
            <person name="Teijaro C.N."/>
            <person name="Fluegel L."/>
            <person name="Davis C.M."/>
            <person name="Simpson J.R."/>
            <person name="Lauterbach L."/>
            <person name="Steele A.D."/>
            <person name="Gui C."/>
            <person name="Meng S."/>
            <person name="Li G."/>
            <person name="Viehrig K."/>
            <person name="Ye F."/>
            <person name="Su P."/>
            <person name="Kiefer A.F."/>
            <person name="Nichols A."/>
            <person name="Cepeda A.J."/>
            <person name="Yan W."/>
            <person name="Fan B."/>
            <person name="Jiang Y."/>
            <person name="Adhikari A."/>
            <person name="Zheng C.-J."/>
            <person name="Schuster L."/>
            <person name="Cowan T.M."/>
            <person name="Smanski M.J."/>
            <person name="Chevrette M.G."/>
            <person name="De Carvalho L.P.S."/>
            <person name="Shen B."/>
        </authorList>
    </citation>
    <scope>NUCLEOTIDE SEQUENCE [LARGE SCALE GENOMIC DNA]</scope>
    <source>
        <strain evidence="10 11">NPDC058348</strain>
    </source>
</reference>
<feature type="compositionally biased region" description="Low complexity" evidence="7">
    <location>
        <begin position="1"/>
        <end position="19"/>
    </location>
</feature>
<dbReference type="NCBIfam" id="TIGR03025">
    <property type="entry name" value="EPS_sugtrans"/>
    <property type="match status" value="1"/>
</dbReference>
<evidence type="ECO:0000256" key="2">
    <source>
        <dbReference type="ARBA" id="ARBA00006464"/>
    </source>
</evidence>
<comment type="similarity">
    <text evidence="2">Belongs to the bacterial sugar transferase family.</text>
</comment>
<comment type="subcellular location">
    <subcellularLocation>
        <location evidence="1">Membrane</location>
        <topology evidence="1">Multi-pass membrane protein</topology>
    </subcellularLocation>
</comment>
<evidence type="ECO:0000313" key="10">
    <source>
        <dbReference type="EMBL" id="MFD5098979.1"/>
    </source>
</evidence>
<protein>
    <submittedName>
        <fullName evidence="10">Exopolysaccharide biosynthesis polyprenyl glycosylphosphotransferase</fullName>
    </submittedName>
</protein>
<gene>
    <name evidence="10" type="ORF">ACFWJN_08415</name>
</gene>
<dbReference type="InterPro" id="IPR017475">
    <property type="entry name" value="EPS_sugar_tfrase"/>
</dbReference>
<comment type="caution">
    <text evidence="10">The sequence shown here is derived from an EMBL/GenBank/DDBJ whole genome shotgun (WGS) entry which is preliminary data.</text>
</comment>
<dbReference type="RefSeq" id="WP_386710839.1">
    <property type="nucleotide sequence ID" value="NZ_JBHXIJ010000038.1"/>
</dbReference>
<feature type="region of interest" description="Disordered" evidence="7">
    <location>
        <begin position="189"/>
        <end position="212"/>
    </location>
</feature>
<name>A0ABW6FJ75_9ACTN</name>
<evidence type="ECO:0000256" key="3">
    <source>
        <dbReference type="ARBA" id="ARBA00022679"/>
    </source>
</evidence>
<evidence type="ECO:0000259" key="9">
    <source>
        <dbReference type="Pfam" id="PF02397"/>
    </source>
</evidence>
<dbReference type="Pfam" id="PF02397">
    <property type="entry name" value="Bac_transf"/>
    <property type="match status" value="1"/>
</dbReference>
<feature type="region of interest" description="Disordered" evidence="7">
    <location>
        <begin position="1"/>
        <end position="33"/>
    </location>
</feature>
<evidence type="ECO:0000256" key="1">
    <source>
        <dbReference type="ARBA" id="ARBA00004141"/>
    </source>
</evidence>
<keyword evidence="4 8" id="KW-0812">Transmembrane</keyword>
<organism evidence="10 11">
    <name type="scientific">Streptomyces albidochromogenes</name>
    <dbReference type="NCBI Taxonomy" id="329524"/>
    <lineage>
        <taxon>Bacteria</taxon>
        <taxon>Bacillati</taxon>
        <taxon>Actinomycetota</taxon>
        <taxon>Actinomycetes</taxon>
        <taxon>Kitasatosporales</taxon>
        <taxon>Streptomycetaceae</taxon>
        <taxon>Streptomyces</taxon>
    </lineage>
</organism>
<feature type="domain" description="Bacterial sugar transferase" evidence="9">
    <location>
        <begin position="291"/>
        <end position="472"/>
    </location>
</feature>
<evidence type="ECO:0000256" key="4">
    <source>
        <dbReference type="ARBA" id="ARBA00022692"/>
    </source>
</evidence>
<dbReference type="PANTHER" id="PTHR30576:SF0">
    <property type="entry name" value="UNDECAPRENYL-PHOSPHATE N-ACETYLGALACTOSAMINYL 1-PHOSPHATE TRANSFERASE-RELATED"/>
    <property type="match status" value="1"/>
</dbReference>
<sequence length="477" mass="51379">MTTESAFAQATAVAPTAPSVHPPRSATGRPVPLAPRSIRRRGPVAGLLAADVLAVAATLALLPWPTAMLAPLAALTLALHTYRGLYRPRLSPSALAEIPPVLLLALIQWYAAAEALAAYAPHLALPWSTLALAAAAQTLLLCSARGAVYGARRRTAARRPQSALIVGRGPVAHRITAALQTRAEYGLRPVGRVDEAPGDPDPGPDADPDTLPVLTTPEDVTRAVIQNSVRHAVFTHSPEQLPDARLVALLAGHDCHLWQVEGRAPGKDPDHLWGFAVRPLHPGRPVSAAVKRAMDALVAAVALLAAAPVMAACALAVRLSDGPGVIFRQERVGRDGRPFTLLKFRTLRPADEHESATRWSVATDHRMSHTGNLLRRTSLDELPQLWNVLRGDMSLVGPRPERPYFVTKFSHAYPGYQARHRMPVGITGLAQVNGLRGDTSIEDRARFDNHYIETWSLWQDVCILTRTAASLFRLGGS</sequence>
<keyword evidence="6 8" id="KW-0472">Membrane</keyword>
<feature type="transmembrane region" description="Helical" evidence="8">
    <location>
        <begin position="125"/>
        <end position="148"/>
    </location>
</feature>
<evidence type="ECO:0000256" key="8">
    <source>
        <dbReference type="SAM" id="Phobius"/>
    </source>
</evidence>
<evidence type="ECO:0000256" key="7">
    <source>
        <dbReference type="SAM" id="MobiDB-lite"/>
    </source>
</evidence>
<evidence type="ECO:0000256" key="6">
    <source>
        <dbReference type="ARBA" id="ARBA00023136"/>
    </source>
</evidence>
<dbReference type="EMBL" id="JBHXIJ010000038">
    <property type="protein sequence ID" value="MFD5098979.1"/>
    <property type="molecule type" value="Genomic_DNA"/>
</dbReference>
<evidence type="ECO:0000313" key="11">
    <source>
        <dbReference type="Proteomes" id="UP001598448"/>
    </source>
</evidence>
<evidence type="ECO:0000256" key="5">
    <source>
        <dbReference type="ARBA" id="ARBA00022989"/>
    </source>
</evidence>
<proteinExistence type="inferred from homology"/>
<dbReference type="Proteomes" id="UP001598448">
    <property type="component" value="Unassembled WGS sequence"/>
</dbReference>
<feature type="compositionally biased region" description="Acidic residues" evidence="7">
    <location>
        <begin position="196"/>
        <end position="208"/>
    </location>
</feature>
<keyword evidence="3" id="KW-0808">Transferase</keyword>
<feature type="transmembrane region" description="Helical" evidence="8">
    <location>
        <begin position="296"/>
        <end position="317"/>
    </location>
</feature>
<feature type="transmembrane region" description="Helical" evidence="8">
    <location>
        <begin position="98"/>
        <end position="119"/>
    </location>
</feature>
<keyword evidence="11" id="KW-1185">Reference proteome</keyword>
<keyword evidence="5 8" id="KW-1133">Transmembrane helix</keyword>
<dbReference type="InterPro" id="IPR003362">
    <property type="entry name" value="Bact_transf"/>
</dbReference>
<dbReference type="PANTHER" id="PTHR30576">
    <property type="entry name" value="COLANIC BIOSYNTHESIS UDP-GLUCOSE LIPID CARRIER TRANSFERASE"/>
    <property type="match status" value="1"/>
</dbReference>